<keyword evidence="1" id="KW-0732">Signal</keyword>
<dbReference type="Pfam" id="PF01425">
    <property type="entry name" value="Amidase"/>
    <property type="match status" value="2"/>
</dbReference>
<name>A0A3R9P9D4_9BACT</name>
<dbReference type="GO" id="GO:0016740">
    <property type="term" value="F:transferase activity"/>
    <property type="evidence" value="ECO:0007669"/>
    <property type="project" value="UniProtKB-KW"/>
</dbReference>
<evidence type="ECO:0000313" key="4">
    <source>
        <dbReference type="Proteomes" id="UP000269669"/>
    </source>
</evidence>
<dbReference type="PANTHER" id="PTHR42678:SF34">
    <property type="entry name" value="OS04G0183300 PROTEIN"/>
    <property type="match status" value="1"/>
</dbReference>
<evidence type="ECO:0000256" key="1">
    <source>
        <dbReference type="SAM" id="SignalP"/>
    </source>
</evidence>
<proteinExistence type="predicted"/>
<dbReference type="InterPro" id="IPR036928">
    <property type="entry name" value="AS_sf"/>
</dbReference>
<feature type="chain" id="PRO_5018783724" evidence="1">
    <location>
        <begin position="25"/>
        <end position="579"/>
    </location>
</feature>
<dbReference type="PROSITE" id="PS51257">
    <property type="entry name" value="PROKAR_LIPOPROTEIN"/>
    <property type="match status" value="1"/>
</dbReference>
<feature type="signal peptide" evidence="1">
    <location>
        <begin position="1"/>
        <end position="24"/>
    </location>
</feature>
<dbReference type="InterPro" id="IPR023631">
    <property type="entry name" value="Amidase_dom"/>
</dbReference>
<sequence>MKIRASFWCLLLVLSSFATGCLYAQTTVPSTTASASQEAMDRDLLEVTIPQLEQLYRRHKYTVTEVVRWHIARIERYNGIYRAVQNLDVQGALATAAREDAEAKAGGSNFVPGPMWGVPIVTKANTSIKGLVTTDGWKGYLIPGHELVAPKDATIITKLRAAGAVILGQTNMPDFAASDTNRSTAYGRTGNAYDVRFSPGGSSGGTVTAVTSNFAVLGNGTDTGNSIRMPSATSSVVGVFPTRGLVSIAGIAPLDWLLDNTGPIARTVTDATIALDVMAGEDPHDPRTIGSAAQAQHGPYTQYLKPDALKGKRFGVPAFILSGAGIPFQGIPAAASPSEVAQDTEDSRELLRPETRAAFMKAIEGLRAAGATVIFDDSILPDSFAVTVARVGTFPYVREGTEKFLAGYGPAQYHSAEEYEKAVGSPLPHTIIGGVSSTNPEGRRSLPQALIETDPQAEANFFGPRKRALDAYNETLDRLHLDGFVYPATQMPPPDETMPQNGKISEGPHSATGWVNMIGVPAVVVPGGFYPDGLPFGLELSARPWKDGDLLSWAYAYEQATQHRRPPVLVEKGLLPNAR</sequence>
<dbReference type="SUPFAM" id="SSF75304">
    <property type="entry name" value="Amidase signature (AS) enzymes"/>
    <property type="match status" value="1"/>
</dbReference>
<protein>
    <submittedName>
        <fullName evidence="3">Amidase/aspartyl-tRNA(Asn)/glutamyl-tRNA(Gln) amidotransferase subunit A</fullName>
    </submittedName>
</protein>
<accession>A0A3R9P9D4</accession>
<gene>
    <name evidence="3" type="ORF">EDE15_2051</name>
</gene>
<dbReference type="RefSeq" id="WP_125485130.1">
    <property type="nucleotide sequence ID" value="NZ_RSDW01000001.1"/>
</dbReference>
<dbReference type="EMBL" id="RSDW01000001">
    <property type="protein sequence ID" value="RSL16533.1"/>
    <property type="molecule type" value="Genomic_DNA"/>
</dbReference>
<dbReference type="OrthoDB" id="9811471at2"/>
<dbReference type="Proteomes" id="UP000269669">
    <property type="component" value="Unassembled WGS sequence"/>
</dbReference>
<evidence type="ECO:0000313" key="3">
    <source>
        <dbReference type="EMBL" id="RSL16533.1"/>
    </source>
</evidence>
<evidence type="ECO:0000259" key="2">
    <source>
        <dbReference type="Pfam" id="PF01425"/>
    </source>
</evidence>
<dbReference type="AlphaFoldDB" id="A0A3R9P9D4"/>
<reference evidence="3 4" key="1">
    <citation type="submission" date="2018-12" db="EMBL/GenBank/DDBJ databases">
        <title>Sequencing of bacterial isolates from soil warming experiment in Harvard Forest, Massachusetts, USA.</title>
        <authorList>
            <person name="Deangelis K."/>
        </authorList>
    </citation>
    <scope>NUCLEOTIDE SEQUENCE [LARGE SCALE GENOMIC DNA]</scope>
    <source>
        <strain evidence="3 4">EB153</strain>
    </source>
</reference>
<keyword evidence="3" id="KW-0808">Transferase</keyword>
<comment type="caution">
    <text evidence="3">The sequence shown here is derived from an EMBL/GenBank/DDBJ whole genome shotgun (WGS) entry which is preliminary data.</text>
</comment>
<feature type="domain" description="Amidase" evidence="2">
    <location>
        <begin position="65"/>
        <end position="319"/>
    </location>
</feature>
<feature type="domain" description="Amidase" evidence="2">
    <location>
        <begin position="337"/>
        <end position="551"/>
    </location>
</feature>
<keyword evidence="4" id="KW-1185">Reference proteome</keyword>
<organism evidence="3 4">
    <name type="scientific">Edaphobacter aggregans</name>
    <dbReference type="NCBI Taxonomy" id="570835"/>
    <lineage>
        <taxon>Bacteria</taxon>
        <taxon>Pseudomonadati</taxon>
        <taxon>Acidobacteriota</taxon>
        <taxon>Terriglobia</taxon>
        <taxon>Terriglobales</taxon>
        <taxon>Acidobacteriaceae</taxon>
        <taxon>Edaphobacter</taxon>
    </lineage>
</organism>
<dbReference type="Gene3D" id="3.90.1300.10">
    <property type="entry name" value="Amidase signature (AS) domain"/>
    <property type="match status" value="1"/>
</dbReference>
<dbReference type="PANTHER" id="PTHR42678">
    <property type="entry name" value="AMIDASE"/>
    <property type="match status" value="1"/>
</dbReference>